<organism evidence="1 2">
    <name type="scientific">Platanthera zijinensis</name>
    <dbReference type="NCBI Taxonomy" id="2320716"/>
    <lineage>
        <taxon>Eukaryota</taxon>
        <taxon>Viridiplantae</taxon>
        <taxon>Streptophyta</taxon>
        <taxon>Embryophyta</taxon>
        <taxon>Tracheophyta</taxon>
        <taxon>Spermatophyta</taxon>
        <taxon>Magnoliopsida</taxon>
        <taxon>Liliopsida</taxon>
        <taxon>Asparagales</taxon>
        <taxon>Orchidaceae</taxon>
        <taxon>Orchidoideae</taxon>
        <taxon>Orchideae</taxon>
        <taxon>Orchidinae</taxon>
        <taxon>Platanthera</taxon>
    </lineage>
</organism>
<keyword evidence="2" id="KW-1185">Reference proteome</keyword>
<reference evidence="1 2" key="1">
    <citation type="journal article" date="2022" name="Nat. Plants">
        <title>Genomes of leafy and leafless Platanthera orchids illuminate the evolution of mycoheterotrophy.</title>
        <authorList>
            <person name="Li M.H."/>
            <person name="Liu K.W."/>
            <person name="Li Z."/>
            <person name="Lu H.C."/>
            <person name="Ye Q.L."/>
            <person name="Zhang D."/>
            <person name="Wang J.Y."/>
            <person name="Li Y.F."/>
            <person name="Zhong Z.M."/>
            <person name="Liu X."/>
            <person name="Yu X."/>
            <person name="Liu D.K."/>
            <person name="Tu X.D."/>
            <person name="Liu B."/>
            <person name="Hao Y."/>
            <person name="Liao X.Y."/>
            <person name="Jiang Y.T."/>
            <person name="Sun W.H."/>
            <person name="Chen J."/>
            <person name="Chen Y.Q."/>
            <person name="Ai Y."/>
            <person name="Zhai J.W."/>
            <person name="Wu S.S."/>
            <person name="Zhou Z."/>
            <person name="Hsiao Y.Y."/>
            <person name="Wu W.L."/>
            <person name="Chen Y.Y."/>
            <person name="Lin Y.F."/>
            <person name="Hsu J.L."/>
            <person name="Li C.Y."/>
            <person name="Wang Z.W."/>
            <person name="Zhao X."/>
            <person name="Zhong W.Y."/>
            <person name="Ma X.K."/>
            <person name="Ma L."/>
            <person name="Huang J."/>
            <person name="Chen G.Z."/>
            <person name="Huang M.Z."/>
            <person name="Huang L."/>
            <person name="Peng D.H."/>
            <person name="Luo Y.B."/>
            <person name="Zou S.Q."/>
            <person name="Chen S.P."/>
            <person name="Lan S."/>
            <person name="Tsai W.C."/>
            <person name="Van de Peer Y."/>
            <person name="Liu Z.J."/>
        </authorList>
    </citation>
    <scope>NUCLEOTIDE SEQUENCE [LARGE SCALE GENOMIC DNA]</scope>
    <source>
        <strain evidence="1">Lor287</strain>
    </source>
</reference>
<accession>A0AAP0BTC6</accession>
<dbReference type="Proteomes" id="UP001418222">
    <property type="component" value="Unassembled WGS sequence"/>
</dbReference>
<gene>
    <name evidence="1" type="ORF">KSP39_PZI005534</name>
</gene>
<proteinExistence type="predicted"/>
<comment type="caution">
    <text evidence="1">The sequence shown here is derived from an EMBL/GenBank/DDBJ whole genome shotgun (WGS) entry which is preliminary data.</text>
</comment>
<dbReference type="AlphaFoldDB" id="A0AAP0BTC6"/>
<sequence length="116" mass="13039">MTTNPNRWPLHSGVRHHQAVPLLHRWRDRCFLHLDHNALRSSIRQFSASYPLSIVANLAQDCHFAVMGDMLDVSSSGCLTDPPAEPAYFDEDAKCLILFLRRLATAKLVNNGEISA</sequence>
<evidence type="ECO:0000313" key="2">
    <source>
        <dbReference type="Proteomes" id="UP001418222"/>
    </source>
</evidence>
<dbReference type="EMBL" id="JBBWWQ010000004">
    <property type="protein sequence ID" value="KAK8948372.1"/>
    <property type="molecule type" value="Genomic_DNA"/>
</dbReference>
<protein>
    <submittedName>
        <fullName evidence="1">Uncharacterized protein</fullName>
    </submittedName>
</protein>
<evidence type="ECO:0000313" key="1">
    <source>
        <dbReference type="EMBL" id="KAK8948372.1"/>
    </source>
</evidence>
<name>A0AAP0BTC6_9ASPA</name>